<name>A0A1C3U8W2_9HYPH</name>
<sequence>MSSQHVVIVGGSSGIGLATAAHLLEKGYRVTITGRNTTKLQTATQGLKGDVATSTMDAADLTGLPAAFQAIGPLDHLVLALGGGNGAGPFASVDLADVRKGFEQKTMAHFACAQACLPHLSKQGSITFVSAVSAQAAMPGTAGLGAINAAIAALAPILAVELKPIRVNCVSPGVVDTPWWDFLNEEQKELTFASFAARTPVGRVGSPLEIAEAIAFLIGNGFTSGHTLICDGGIRLGQ</sequence>
<protein>
    <submittedName>
        <fullName evidence="3">NAD(P)-dependent dehydrogenase, short-chain alcohol dehydrogenase family</fullName>
    </submittedName>
</protein>
<reference evidence="4" key="1">
    <citation type="submission" date="2016-08" db="EMBL/GenBank/DDBJ databases">
        <authorList>
            <person name="Varghese N."/>
            <person name="Submissions Spin"/>
        </authorList>
    </citation>
    <scope>NUCLEOTIDE SEQUENCE [LARGE SCALE GENOMIC DNA]</scope>
    <source>
        <strain evidence="4">CCBAU 57015</strain>
    </source>
</reference>
<accession>A0A1C3U8W2</accession>
<dbReference type="PANTHER" id="PTHR43477:SF1">
    <property type="entry name" value="DIHYDROANTICAPSIN 7-DEHYDROGENASE"/>
    <property type="match status" value="1"/>
</dbReference>
<dbReference type="Gene3D" id="3.40.50.720">
    <property type="entry name" value="NAD(P)-binding Rossmann-like Domain"/>
    <property type="match status" value="1"/>
</dbReference>
<organism evidence="3 4">
    <name type="scientific">Rhizobium hainanense</name>
    <dbReference type="NCBI Taxonomy" id="52131"/>
    <lineage>
        <taxon>Bacteria</taxon>
        <taxon>Pseudomonadati</taxon>
        <taxon>Pseudomonadota</taxon>
        <taxon>Alphaproteobacteria</taxon>
        <taxon>Hyphomicrobiales</taxon>
        <taxon>Rhizobiaceae</taxon>
        <taxon>Rhizobium/Agrobacterium group</taxon>
        <taxon>Rhizobium</taxon>
    </lineage>
</organism>
<dbReference type="CDD" id="cd05233">
    <property type="entry name" value="SDR_c"/>
    <property type="match status" value="1"/>
</dbReference>
<dbReference type="PANTHER" id="PTHR43477">
    <property type="entry name" value="DIHYDROANTICAPSIN 7-DEHYDROGENASE"/>
    <property type="match status" value="1"/>
</dbReference>
<dbReference type="Pfam" id="PF13561">
    <property type="entry name" value="adh_short_C2"/>
    <property type="match status" value="1"/>
</dbReference>
<dbReference type="RefSeq" id="WP_075851570.1">
    <property type="nucleotide sequence ID" value="NZ_FMAC01000001.1"/>
</dbReference>
<dbReference type="OrthoDB" id="9806974at2"/>
<dbReference type="STRING" id="52131.GA0061100_101996"/>
<dbReference type="InterPro" id="IPR002347">
    <property type="entry name" value="SDR_fam"/>
</dbReference>
<dbReference type="AlphaFoldDB" id="A0A1C3U8W2"/>
<proteinExistence type="inferred from homology"/>
<keyword evidence="2" id="KW-0560">Oxidoreductase</keyword>
<dbReference type="PRINTS" id="PR00081">
    <property type="entry name" value="GDHRDH"/>
</dbReference>
<keyword evidence="4" id="KW-1185">Reference proteome</keyword>
<dbReference type="Proteomes" id="UP000186228">
    <property type="component" value="Unassembled WGS sequence"/>
</dbReference>
<dbReference type="SUPFAM" id="SSF51735">
    <property type="entry name" value="NAD(P)-binding Rossmann-fold domains"/>
    <property type="match status" value="1"/>
</dbReference>
<evidence type="ECO:0000313" key="4">
    <source>
        <dbReference type="Proteomes" id="UP000186228"/>
    </source>
</evidence>
<gene>
    <name evidence="3" type="ORF">GA0061100_101996</name>
</gene>
<dbReference type="EMBL" id="FMAC01000001">
    <property type="protein sequence ID" value="SCB11911.1"/>
    <property type="molecule type" value="Genomic_DNA"/>
</dbReference>
<dbReference type="InterPro" id="IPR036291">
    <property type="entry name" value="NAD(P)-bd_dom_sf"/>
</dbReference>
<dbReference type="InterPro" id="IPR051122">
    <property type="entry name" value="SDR_DHRS6-like"/>
</dbReference>
<dbReference type="GO" id="GO:0016491">
    <property type="term" value="F:oxidoreductase activity"/>
    <property type="evidence" value="ECO:0007669"/>
    <property type="project" value="UniProtKB-KW"/>
</dbReference>
<evidence type="ECO:0000256" key="1">
    <source>
        <dbReference type="ARBA" id="ARBA00006484"/>
    </source>
</evidence>
<comment type="similarity">
    <text evidence="1">Belongs to the short-chain dehydrogenases/reductases (SDR) family.</text>
</comment>
<evidence type="ECO:0000313" key="3">
    <source>
        <dbReference type="EMBL" id="SCB11911.1"/>
    </source>
</evidence>
<evidence type="ECO:0000256" key="2">
    <source>
        <dbReference type="ARBA" id="ARBA00023002"/>
    </source>
</evidence>